<evidence type="ECO:0008006" key="4">
    <source>
        <dbReference type="Google" id="ProtNLM"/>
    </source>
</evidence>
<proteinExistence type="predicted"/>
<accession>A0A495PIT6</accession>
<evidence type="ECO:0000313" key="3">
    <source>
        <dbReference type="Proteomes" id="UP000276282"/>
    </source>
</evidence>
<evidence type="ECO:0000313" key="2">
    <source>
        <dbReference type="EMBL" id="RKS50641.1"/>
    </source>
</evidence>
<evidence type="ECO:0000256" key="1">
    <source>
        <dbReference type="SAM" id="SignalP"/>
    </source>
</evidence>
<dbReference type="OrthoDB" id="972683at2"/>
<feature type="chain" id="PRO_5019841302" description="Fimbrillin-A associated anchor protein Mfa1/Mfa2" evidence="1">
    <location>
        <begin position="24"/>
        <end position="473"/>
    </location>
</feature>
<name>A0A495PIT6_9FLAO</name>
<dbReference type="EMBL" id="RBLG01000003">
    <property type="protein sequence ID" value="RKS50641.1"/>
    <property type="molecule type" value="Genomic_DNA"/>
</dbReference>
<sequence>MKKFNYYLSFIAILALIFTSCSKEESDIAGLDGQDTFQLQFGTLLNDFDQSKDHLSDDPVECSDAAPSYVLVALTNSDDEWVGGMNPEADGADASDFIRVNLKNNNGSWETEYSDVLGLPAGTYQLQYFIVYSADDEVLWVAPREGGAYAGSVVDPLPQEIMLGAGTKPYVEVDVLCYVPRMEEAYGYIFFDLNLIRITNNYCIFVNYCDDETGREYPAKFMVEVWADGYDGSEIVINGEMNSISQSGDYPAASVLCFPLPPLQGDDTYFVRVTVMDDALLPYTSDASDVVQFQINQSDIDAQLTETPRYEHLKINCNPNQEEPYCTPSTANVSSCNFYCDGGVYGFLSEEGDMGAAGFVHITNANISDTFKLYVEGTTNPIADVNLDFSGGGDLRVHFSNLGNNLISAFEIDARLPNGSSADICNDTRCNDDCVHNDNFTERLEGDVISPQVLASGGFFLKVRVQEGFCPSL</sequence>
<protein>
    <recommendedName>
        <fullName evidence="4">Fimbrillin-A associated anchor protein Mfa1/Mfa2</fullName>
    </recommendedName>
</protein>
<dbReference type="PROSITE" id="PS51257">
    <property type="entry name" value="PROKAR_LIPOPROTEIN"/>
    <property type="match status" value="1"/>
</dbReference>
<organism evidence="2 3">
    <name type="scientific">Gillisia mitskevichiae</name>
    <dbReference type="NCBI Taxonomy" id="270921"/>
    <lineage>
        <taxon>Bacteria</taxon>
        <taxon>Pseudomonadati</taxon>
        <taxon>Bacteroidota</taxon>
        <taxon>Flavobacteriia</taxon>
        <taxon>Flavobacteriales</taxon>
        <taxon>Flavobacteriaceae</taxon>
        <taxon>Gillisia</taxon>
    </lineage>
</organism>
<keyword evidence="1" id="KW-0732">Signal</keyword>
<keyword evidence="3" id="KW-1185">Reference proteome</keyword>
<reference evidence="2 3" key="1">
    <citation type="submission" date="2018-10" db="EMBL/GenBank/DDBJ databases">
        <title>Genomic Encyclopedia of Archaeal and Bacterial Type Strains, Phase II (KMG-II): from individual species to whole genera.</title>
        <authorList>
            <person name="Goeker M."/>
        </authorList>
    </citation>
    <scope>NUCLEOTIDE SEQUENCE [LARGE SCALE GENOMIC DNA]</scope>
    <source>
        <strain evidence="2 3">DSM 19839</strain>
    </source>
</reference>
<dbReference type="AlphaFoldDB" id="A0A495PIT6"/>
<dbReference type="Proteomes" id="UP000276282">
    <property type="component" value="Unassembled WGS sequence"/>
</dbReference>
<feature type="signal peptide" evidence="1">
    <location>
        <begin position="1"/>
        <end position="23"/>
    </location>
</feature>
<dbReference type="RefSeq" id="WP_121346239.1">
    <property type="nucleotide sequence ID" value="NZ_RBLG01000003.1"/>
</dbReference>
<gene>
    <name evidence="2" type="ORF">BC962_2413</name>
</gene>
<comment type="caution">
    <text evidence="2">The sequence shown here is derived from an EMBL/GenBank/DDBJ whole genome shotgun (WGS) entry which is preliminary data.</text>
</comment>